<keyword evidence="4" id="KW-0560">Oxidoreductase</keyword>
<dbReference type="PANTHER" id="PTHR30521">
    <property type="entry name" value="DEFERROCHELATASE/PEROXIDASE"/>
    <property type="match status" value="1"/>
</dbReference>
<evidence type="ECO:0000256" key="1">
    <source>
        <dbReference type="ARBA" id="ARBA00001970"/>
    </source>
</evidence>
<evidence type="ECO:0000256" key="5">
    <source>
        <dbReference type="ARBA" id="ARBA00023004"/>
    </source>
</evidence>
<dbReference type="RefSeq" id="WP_345128975.1">
    <property type="nucleotide sequence ID" value="NZ_BAABAT010000011.1"/>
</dbReference>
<dbReference type="GO" id="GO:0004601">
    <property type="term" value="F:peroxidase activity"/>
    <property type="evidence" value="ECO:0007669"/>
    <property type="project" value="UniProtKB-KW"/>
</dbReference>
<evidence type="ECO:0000256" key="3">
    <source>
        <dbReference type="ARBA" id="ARBA00022723"/>
    </source>
</evidence>
<organism evidence="8 9">
    <name type="scientific">Dactylosporangium darangshiense</name>
    <dbReference type="NCBI Taxonomy" id="579108"/>
    <lineage>
        <taxon>Bacteria</taxon>
        <taxon>Bacillati</taxon>
        <taxon>Actinomycetota</taxon>
        <taxon>Actinomycetes</taxon>
        <taxon>Micromonosporales</taxon>
        <taxon>Micromonosporaceae</taxon>
        <taxon>Dactylosporangium</taxon>
    </lineage>
</organism>
<name>A0ABP8DBE7_9ACTN</name>
<evidence type="ECO:0000313" key="9">
    <source>
        <dbReference type="Proteomes" id="UP001500620"/>
    </source>
</evidence>
<evidence type="ECO:0000259" key="7">
    <source>
        <dbReference type="Pfam" id="PF20628"/>
    </source>
</evidence>
<dbReference type="PANTHER" id="PTHR30521:SF0">
    <property type="entry name" value="DYP-TYPE PEROXIDASE FAMILY PROTEIN"/>
    <property type="match status" value="1"/>
</dbReference>
<reference evidence="9" key="1">
    <citation type="journal article" date="2019" name="Int. J. Syst. Evol. Microbiol.">
        <title>The Global Catalogue of Microorganisms (GCM) 10K type strain sequencing project: providing services to taxonomists for standard genome sequencing and annotation.</title>
        <authorList>
            <consortium name="The Broad Institute Genomics Platform"/>
            <consortium name="The Broad Institute Genome Sequencing Center for Infectious Disease"/>
            <person name="Wu L."/>
            <person name="Ma J."/>
        </authorList>
    </citation>
    <scope>NUCLEOTIDE SEQUENCE [LARGE SCALE GENOMIC DNA]</scope>
    <source>
        <strain evidence="9">JCM 17441</strain>
    </source>
</reference>
<comment type="similarity">
    <text evidence="6">Belongs to the DyP-type peroxidase family.</text>
</comment>
<evidence type="ECO:0000256" key="4">
    <source>
        <dbReference type="ARBA" id="ARBA00023002"/>
    </source>
</evidence>
<evidence type="ECO:0000313" key="8">
    <source>
        <dbReference type="EMBL" id="GAA4251387.1"/>
    </source>
</evidence>
<keyword evidence="5" id="KW-0408">Iron</keyword>
<dbReference type="SUPFAM" id="SSF54909">
    <property type="entry name" value="Dimeric alpha+beta barrel"/>
    <property type="match status" value="1"/>
</dbReference>
<dbReference type="PROSITE" id="PS51404">
    <property type="entry name" value="DYP_PEROXIDASE"/>
    <property type="match status" value="1"/>
</dbReference>
<dbReference type="InterPro" id="IPR006314">
    <property type="entry name" value="Dyp_peroxidase"/>
</dbReference>
<dbReference type="Proteomes" id="UP001500620">
    <property type="component" value="Unassembled WGS sequence"/>
</dbReference>
<keyword evidence="9" id="KW-1185">Reference proteome</keyword>
<gene>
    <name evidence="8" type="ORF">GCM10022255_043820</name>
</gene>
<dbReference type="InterPro" id="IPR048328">
    <property type="entry name" value="Dyp_perox_C"/>
</dbReference>
<dbReference type="NCBIfam" id="TIGR01413">
    <property type="entry name" value="Dyp_perox_fam"/>
    <property type="match status" value="1"/>
</dbReference>
<feature type="domain" description="Dyp-type peroxidase C-terminal" evidence="7">
    <location>
        <begin position="128"/>
        <end position="286"/>
    </location>
</feature>
<dbReference type="EMBL" id="BAABAT010000011">
    <property type="protein sequence ID" value="GAA4251387.1"/>
    <property type="molecule type" value="Genomic_DNA"/>
</dbReference>
<keyword evidence="2 8" id="KW-0575">Peroxidase</keyword>
<accession>A0ABP8DBE7</accession>
<dbReference type="Pfam" id="PF20628">
    <property type="entry name" value="Dyp_perox_C"/>
    <property type="match status" value="1"/>
</dbReference>
<protein>
    <submittedName>
        <fullName evidence="8">Dyp-type peroxidase</fullName>
    </submittedName>
</protein>
<comment type="cofactor">
    <cofactor evidence="1">
        <name>heme b</name>
        <dbReference type="ChEBI" id="CHEBI:60344"/>
    </cofactor>
</comment>
<keyword evidence="3" id="KW-0479">Metal-binding</keyword>
<dbReference type="InterPro" id="IPR011008">
    <property type="entry name" value="Dimeric_a/b-barrel"/>
</dbReference>
<evidence type="ECO:0000256" key="6">
    <source>
        <dbReference type="ARBA" id="ARBA00025737"/>
    </source>
</evidence>
<comment type="caution">
    <text evidence="8">The sequence shown here is derived from an EMBL/GenBank/DDBJ whole genome shotgun (WGS) entry which is preliminary data.</text>
</comment>
<proteinExistence type="inferred from homology"/>
<evidence type="ECO:0000256" key="2">
    <source>
        <dbReference type="ARBA" id="ARBA00022559"/>
    </source>
</evidence>
<sequence length="298" mass="32306">MAPTPQPGIFAAALAEHAYMEFDRRDGTSVRELLEALTAVGEPMPATGAINVVIGIRPSLWSPVLAEDFAQPVKGPDGFTMPATQHDAWLWLSGADRTALFDYTREALARLEPIADCASEVSGWVYHQNRDLTGFIDGTENPPRSLAPTVAAAADGPGAGCSVALVQQWRHDSAAFEALTVAEQELVIGRTKADSIEFDDEHKPPTSHVARTVVEEDGKELKIFRRNTAYGTVREHGTMFVGFCAVQHPLAEMLRRMAGVGDGVRDALTRYTTPLTGAYYVIPSVEALQPYAPVDDDE</sequence>